<dbReference type="SUPFAM" id="SSF54695">
    <property type="entry name" value="POZ domain"/>
    <property type="match status" value="1"/>
</dbReference>
<feature type="domain" description="MATH" evidence="2">
    <location>
        <begin position="11"/>
        <end position="143"/>
    </location>
</feature>
<dbReference type="PROSITE" id="PS50097">
    <property type="entry name" value="BTB"/>
    <property type="match status" value="1"/>
</dbReference>
<protein>
    <recommendedName>
        <fullName evidence="5">Speckle-type POZ protein</fullName>
    </recommendedName>
</protein>
<dbReference type="InterPro" id="IPR011333">
    <property type="entry name" value="SKP1/BTB/POZ_sf"/>
</dbReference>
<feature type="domain" description="BTB" evidence="1">
    <location>
        <begin position="348"/>
        <end position="415"/>
    </location>
</feature>
<dbReference type="SMART" id="SM00225">
    <property type="entry name" value="BTB"/>
    <property type="match status" value="1"/>
</dbReference>
<evidence type="ECO:0008006" key="5">
    <source>
        <dbReference type="Google" id="ProtNLM"/>
    </source>
</evidence>
<dbReference type="Gene3D" id="3.30.710.10">
    <property type="entry name" value="Potassium Channel Kv1.1, Chain A"/>
    <property type="match status" value="1"/>
</dbReference>
<keyword evidence="4" id="KW-1185">Reference proteome</keyword>
<dbReference type="InterPro" id="IPR000210">
    <property type="entry name" value="BTB/POZ_dom"/>
</dbReference>
<dbReference type="AlphaFoldDB" id="A0A8X7CBW7"/>
<organism evidence="3 4">
    <name type="scientific">Trichonephila inaurata madagascariensis</name>
    <dbReference type="NCBI Taxonomy" id="2747483"/>
    <lineage>
        <taxon>Eukaryota</taxon>
        <taxon>Metazoa</taxon>
        <taxon>Ecdysozoa</taxon>
        <taxon>Arthropoda</taxon>
        <taxon>Chelicerata</taxon>
        <taxon>Arachnida</taxon>
        <taxon>Araneae</taxon>
        <taxon>Araneomorphae</taxon>
        <taxon>Entelegynae</taxon>
        <taxon>Araneoidea</taxon>
        <taxon>Nephilidae</taxon>
        <taxon>Trichonephila</taxon>
        <taxon>Trichonephila inaurata</taxon>
    </lineage>
</organism>
<accession>A0A8X7CBW7</accession>
<dbReference type="CDD" id="cd00121">
    <property type="entry name" value="MATH"/>
    <property type="match status" value="1"/>
</dbReference>
<dbReference type="Gene3D" id="1.25.40.420">
    <property type="match status" value="1"/>
</dbReference>
<dbReference type="PROSITE" id="PS50144">
    <property type="entry name" value="MATH"/>
    <property type="match status" value="1"/>
</dbReference>
<evidence type="ECO:0000259" key="2">
    <source>
        <dbReference type="PROSITE" id="PS50144"/>
    </source>
</evidence>
<evidence type="ECO:0000313" key="4">
    <source>
        <dbReference type="Proteomes" id="UP000886998"/>
    </source>
</evidence>
<dbReference type="SUPFAM" id="SSF49599">
    <property type="entry name" value="TRAF domain-like"/>
    <property type="match status" value="1"/>
</dbReference>
<sequence length="522" mass="60182">MDSKGISENKCFTFTWIIENFSYSWHKNGEPIESPAFVLDTMSKTKWRLLVYPRGREETEVEFISFSLGRMTDSNGPEKFEMFKELSFLAEDGSVLKSNGISKNEFEKGTGWCFGEFVKNDEVFKIRKKDYLPEDVLTARCRIWDISGSVKKDGYCFARTRIVVERRSFLWNMKHFSSFTKSICQITSISDGNSFITLNFFPKNGQTNETLISIEASANDQRVKFSTLRLYLVDTSGKKSECLTEEITLDNDIKTASSTFTFSKEKLLENKDRCLLDDVLQLLCECAIANGTILEEVENISYGCHLLMQKGSLVQDDLESKKRETTSLDSTKILKENLESSFEENFLCDTKLKTKTRTFPAHKFILGARSAVFKAMFTNDMRERNCEGVNIEDLDDDTVQRMLQYIYTATVPDLQWDSACNLYTAADKYEILSLKSKCSSFLKSNLTPDNACDLLILADMHQDKDLKSVVQDYILNHRNIFNTNEWELFMERNARLAASLMHLMLKKQMYLQFHQGQRHSLT</sequence>
<dbReference type="OrthoDB" id="6359816at2759"/>
<dbReference type="Gene3D" id="2.60.210.10">
    <property type="entry name" value="Apoptosis, Tumor Necrosis Factor Receptor Associated Protein 2, Chain A"/>
    <property type="match status" value="1"/>
</dbReference>
<evidence type="ECO:0000313" key="3">
    <source>
        <dbReference type="EMBL" id="GFY65734.1"/>
    </source>
</evidence>
<proteinExistence type="predicted"/>
<dbReference type="InterPro" id="IPR002083">
    <property type="entry name" value="MATH/TRAF_dom"/>
</dbReference>
<dbReference type="Pfam" id="PF22486">
    <property type="entry name" value="MATH_2"/>
    <property type="match status" value="1"/>
</dbReference>
<dbReference type="EMBL" id="BMAV01015660">
    <property type="protein sequence ID" value="GFY65734.1"/>
    <property type="molecule type" value="Genomic_DNA"/>
</dbReference>
<name>A0A8X7CBW7_9ARAC</name>
<evidence type="ECO:0000259" key="1">
    <source>
        <dbReference type="PROSITE" id="PS50097"/>
    </source>
</evidence>
<comment type="caution">
    <text evidence="3">The sequence shown here is derived from an EMBL/GenBank/DDBJ whole genome shotgun (WGS) entry which is preliminary data.</text>
</comment>
<reference evidence="3" key="1">
    <citation type="submission" date="2020-08" db="EMBL/GenBank/DDBJ databases">
        <title>Multicomponent nature underlies the extraordinary mechanical properties of spider dragline silk.</title>
        <authorList>
            <person name="Kono N."/>
            <person name="Nakamura H."/>
            <person name="Mori M."/>
            <person name="Yoshida Y."/>
            <person name="Ohtoshi R."/>
            <person name="Malay A.D."/>
            <person name="Moran D.A.P."/>
            <person name="Tomita M."/>
            <person name="Numata K."/>
            <person name="Arakawa K."/>
        </authorList>
    </citation>
    <scope>NUCLEOTIDE SEQUENCE</scope>
</reference>
<gene>
    <name evidence="3" type="ORF">TNIN_94081</name>
</gene>
<dbReference type="GO" id="GO:0030163">
    <property type="term" value="P:protein catabolic process"/>
    <property type="evidence" value="ECO:0007669"/>
    <property type="project" value="UniProtKB-ARBA"/>
</dbReference>
<dbReference type="InterPro" id="IPR008974">
    <property type="entry name" value="TRAF-like"/>
</dbReference>
<dbReference type="Pfam" id="PF00651">
    <property type="entry name" value="BTB"/>
    <property type="match status" value="1"/>
</dbReference>
<dbReference type="Proteomes" id="UP000886998">
    <property type="component" value="Unassembled WGS sequence"/>
</dbReference>
<dbReference type="PANTHER" id="PTHR24413">
    <property type="entry name" value="SPECKLE-TYPE POZ PROTEIN"/>
    <property type="match status" value="1"/>
</dbReference>